<evidence type="ECO:0000256" key="5">
    <source>
        <dbReference type="ARBA" id="ARBA00023136"/>
    </source>
</evidence>
<evidence type="ECO:0000256" key="3">
    <source>
        <dbReference type="ARBA" id="ARBA00007171"/>
    </source>
</evidence>
<keyword evidence="8" id="KW-1133">Transmembrane helix</keyword>
<dbReference type="Proteomes" id="UP001597227">
    <property type="component" value="Unassembled WGS sequence"/>
</dbReference>
<sequence>MKIKVKNNNINRGAAFISIIFALLFFTLMARFVYIQGTGKVDGVVLAALAEKKYTKQRAIEAKRGAIYDRNGNPIAEDTSSFTVVAILDEELTIDEDNPKHVVDPEETASKLAPLLKMEENDMYKILTKPDRKQVEFGTNGRDISTSLKQEIEALELPGIAFRRESKRYYPNGTFASHLVGYAGKVTDKETKKTDTVGMLGVEKDLDKYLREEDGYMKFQSDTKGYKLPDAKEQIVAPDNGSNVYLTIDQTIQTFLEDAMNMAVKEYKPKKVIGVVANPKTGEILAMSTRPSFDPNVRNIENYLNDVIAYPYEPGSTMKIFTLAAAIEEGVYNGNAKFASGSYSVGGETIRDHNRVGWGSITYDEGVLKSSNVSFAKIANEQLGTDKLLEYLGRFGLDRPTGIDLEGEVENKINFKWEIDKVSTAFGQASSVTPIQQVQAATAIANGGKMMKPYVVDKIVDPDTNKTVVDHEPKVAGQPVSAETAKHVLNLLGKVVTDGTGRQYNLEGYQVAGKTGTAEIPSPQGGYLYGRGNYLYSFLGMAPLDNPKLVVYVAVQQPELKDTDIGNEPVAMVFNHVMKNSLQYLNIQPTDQSSENNENVDQEIVTDSYAGKSKEEAIAAIEKQNLKATVIGNGKKIIAQIPKQGEKVLPNEHIFLRTDQDATLPDMTGWSLRDVMMLADLTNIKASYSGNGYVVKQSLEPGSILKDGDKLTVNLETPNTPGEEEPVEEENSEKEQ</sequence>
<protein>
    <recommendedName>
        <fullName evidence="4">serine-type D-Ala-D-Ala carboxypeptidase</fullName>
        <ecNumber evidence="4">3.4.16.4</ecNumber>
    </recommendedName>
</protein>
<evidence type="ECO:0000313" key="10">
    <source>
        <dbReference type="EMBL" id="MFD1777796.1"/>
    </source>
</evidence>
<dbReference type="Gene3D" id="3.90.1310.10">
    <property type="entry name" value="Penicillin-binding protein 2a (Domain 2)"/>
    <property type="match status" value="1"/>
</dbReference>
<dbReference type="EC" id="3.4.16.4" evidence="4"/>
<gene>
    <name evidence="10" type="ORF">ACFSFW_03885</name>
</gene>
<feature type="domain" description="PASTA" evidence="9">
    <location>
        <begin position="658"/>
        <end position="717"/>
    </location>
</feature>
<reference evidence="11" key="1">
    <citation type="journal article" date="2019" name="Int. J. Syst. Evol. Microbiol.">
        <title>The Global Catalogue of Microorganisms (GCM) 10K type strain sequencing project: providing services to taxonomists for standard genome sequencing and annotation.</title>
        <authorList>
            <consortium name="The Broad Institute Genomics Platform"/>
            <consortium name="The Broad Institute Genome Sequencing Center for Infectious Disease"/>
            <person name="Wu L."/>
            <person name="Ma J."/>
        </authorList>
    </citation>
    <scope>NUCLEOTIDE SEQUENCE [LARGE SCALE GENOMIC DNA]</scope>
    <source>
        <strain evidence="11">CCUG 15531</strain>
    </source>
</reference>
<comment type="similarity">
    <text evidence="3">Belongs to the transpeptidase family.</text>
</comment>
<feature type="compositionally biased region" description="Acidic residues" evidence="7">
    <location>
        <begin position="722"/>
        <end position="736"/>
    </location>
</feature>
<evidence type="ECO:0000256" key="4">
    <source>
        <dbReference type="ARBA" id="ARBA00012448"/>
    </source>
</evidence>
<proteinExistence type="inferred from homology"/>
<dbReference type="Gene3D" id="3.40.710.10">
    <property type="entry name" value="DD-peptidase/beta-lactamase superfamily"/>
    <property type="match status" value="1"/>
</dbReference>
<dbReference type="InterPro" id="IPR005311">
    <property type="entry name" value="PBP_dimer"/>
</dbReference>
<dbReference type="SUPFAM" id="SSF54184">
    <property type="entry name" value="Penicillin-binding protein 2x (pbp-2x), c-terminal domain"/>
    <property type="match status" value="2"/>
</dbReference>
<keyword evidence="5 8" id="KW-0472">Membrane</keyword>
<dbReference type="SMART" id="SM00740">
    <property type="entry name" value="PASTA"/>
    <property type="match status" value="2"/>
</dbReference>
<dbReference type="RefSeq" id="WP_388035395.1">
    <property type="nucleotide sequence ID" value="NZ_JBHUEK010000007.1"/>
</dbReference>
<evidence type="ECO:0000256" key="8">
    <source>
        <dbReference type="SAM" id="Phobius"/>
    </source>
</evidence>
<keyword evidence="11" id="KW-1185">Reference proteome</keyword>
<dbReference type="SUPFAM" id="SSF56601">
    <property type="entry name" value="beta-lactamase/transpeptidase-like"/>
    <property type="match status" value="1"/>
</dbReference>
<evidence type="ECO:0000256" key="7">
    <source>
        <dbReference type="SAM" id="MobiDB-lite"/>
    </source>
</evidence>
<dbReference type="SUPFAM" id="SSF56519">
    <property type="entry name" value="Penicillin binding protein dimerisation domain"/>
    <property type="match status" value="1"/>
</dbReference>
<dbReference type="Pfam" id="PF03717">
    <property type="entry name" value="PBP_dimer"/>
    <property type="match status" value="1"/>
</dbReference>
<name>A0ABW4MIN5_9BACI</name>
<dbReference type="InterPro" id="IPR001460">
    <property type="entry name" value="PCN-bd_Tpept"/>
</dbReference>
<dbReference type="Gene3D" id="3.30.70.2110">
    <property type="match status" value="1"/>
</dbReference>
<organism evidence="10 11">
    <name type="scientific">Fredinandcohnia salidurans</name>
    <dbReference type="NCBI Taxonomy" id="2595041"/>
    <lineage>
        <taxon>Bacteria</taxon>
        <taxon>Bacillati</taxon>
        <taxon>Bacillota</taxon>
        <taxon>Bacilli</taxon>
        <taxon>Bacillales</taxon>
        <taxon>Bacillaceae</taxon>
        <taxon>Fredinandcohnia</taxon>
    </lineage>
</organism>
<dbReference type="InterPro" id="IPR005543">
    <property type="entry name" value="PASTA_dom"/>
</dbReference>
<feature type="region of interest" description="Disordered" evidence="7">
    <location>
        <begin position="706"/>
        <end position="736"/>
    </location>
</feature>
<keyword evidence="8" id="KW-0812">Transmembrane</keyword>
<dbReference type="PANTHER" id="PTHR30627">
    <property type="entry name" value="PEPTIDOGLYCAN D,D-TRANSPEPTIDASE"/>
    <property type="match status" value="1"/>
</dbReference>
<evidence type="ECO:0000259" key="9">
    <source>
        <dbReference type="PROSITE" id="PS51178"/>
    </source>
</evidence>
<evidence type="ECO:0000256" key="1">
    <source>
        <dbReference type="ARBA" id="ARBA00004370"/>
    </source>
</evidence>
<feature type="transmembrane region" description="Helical" evidence="8">
    <location>
        <begin position="12"/>
        <end position="34"/>
    </location>
</feature>
<comment type="caution">
    <text evidence="10">The sequence shown here is derived from an EMBL/GenBank/DDBJ whole genome shotgun (WGS) entry which is preliminary data.</text>
</comment>
<comment type="pathway">
    <text evidence="2">Cell wall biogenesis; peptidoglycan biosynthesis.</text>
</comment>
<dbReference type="CDD" id="cd06575">
    <property type="entry name" value="PASTA_Pbp2x-like_2"/>
    <property type="match status" value="1"/>
</dbReference>
<dbReference type="PROSITE" id="PS51178">
    <property type="entry name" value="PASTA"/>
    <property type="match status" value="1"/>
</dbReference>
<dbReference type="Gene3D" id="2.20.70.70">
    <property type="match status" value="1"/>
</dbReference>
<dbReference type="InterPro" id="IPR012338">
    <property type="entry name" value="Beta-lactam/transpept-like"/>
</dbReference>
<evidence type="ECO:0000256" key="6">
    <source>
        <dbReference type="ARBA" id="ARBA00034000"/>
    </source>
</evidence>
<dbReference type="Gene3D" id="3.30.450.330">
    <property type="match status" value="1"/>
</dbReference>
<dbReference type="PANTHER" id="PTHR30627:SF26">
    <property type="entry name" value="PENICILLIN-BINDING PROTEIN 2B"/>
    <property type="match status" value="1"/>
</dbReference>
<dbReference type="Pfam" id="PF03793">
    <property type="entry name" value="PASTA"/>
    <property type="match status" value="2"/>
</dbReference>
<accession>A0ABW4MIN5</accession>
<evidence type="ECO:0000256" key="2">
    <source>
        <dbReference type="ARBA" id="ARBA00004752"/>
    </source>
</evidence>
<comment type="subcellular location">
    <subcellularLocation>
        <location evidence="1">Membrane</location>
    </subcellularLocation>
</comment>
<comment type="catalytic activity">
    <reaction evidence="6">
        <text>Preferential cleavage: (Ac)2-L-Lys-D-Ala-|-D-Ala. Also transpeptidation of peptidyl-alanyl moieties that are N-acyl substituents of D-alanine.</text>
        <dbReference type="EC" id="3.4.16.4"/>
    </reaction>
</comment>
<dbReference type="InterPro" id="IPR050515">
    <property type="entry name" value="Beta-lactam/transpept"/>
</dbReference>
<evidence type="ECO:0000313" key="11">
    <source>
        <dbReference type="Proteomes" id="UP001597227"/>
    </source>
</evidence>
<dbReference type="Pfam" id="PF00905">
    <property type="entry name" value="Transpeptidase"/>
    <property type="match status" value="1"/>
</dbReference>
<dbReference type="InterPro" id="IPR036138">
    <property type="entry name" value="PBP_dimer_sf"/>
</dbReference>
<dbReference type="CDD" id="cd06576">
    <property type="entry name" value="PASTA_Pbp2x-like_1"/>
    <property type="match status" value="1"/>
</dbReference>
<dbReference type="EMBL" id="JBHUEK010000007">
    <property type="protein sequence ID" value="MFD1777796.1"/>
    <property type="molecule type" value="Genomic_DNA"/>
</dbReference>